<evidence type="ECO:0000256" key="3">
    <source>
        <dbReference type="ARBA" id="ARBA00023015"/>
    </source>
</evidence>
<dbReference type="Gene3D" id="4.10.240.10">
    <property type="entry name" value="Zn(2)-C6 fungal-type DNA-binding domain"/>
    <property type="match status" value="1"/>
</dbReference>
<dbReference type="SUPFAM" id="SSF57701">
    <property type="entry name" value="Zn2/Cys6 DNA-binding domain"/>
    <property type="match status" value="1"/>
</dbReference>
<reference evidence="9 10" key="1">
    <citation type="journal article" date="2015" name="BMC Genomics">
        <title>The genome of the truffle-parasite Tolypocladium ophioglossoides and the evolution of antifungal peptaibiotics.</title>
        <authorList>
            <person name="Quandt C.A."/>
            <person name="Bushley K.E."/>
            <person name="Spatafora J.W."/>
        </authorList>
    </citation>
    <scope>NUCLEOTIDE SEQUENCE [LARGE SCALE GENOMIC DNA]</scope>
    <source>
        <strain evidence="9 10">CBS 100239</strain>
    </source>
</reference>
<evidence type="ECO:0000313" key="10">
    <source>
        <dbReference type="Proteomes" id="UP000036947"/>
    </source>
</evidence>
<dbReference type="CDD" id="cd00067">
    <property type="entry name" value="GAL4"/>
    <property type="match status" value="1"/>
</dbReference>
<keyword evidence="10" id="KW-1185">Reference proteome</keyword>
<dbReference type="Proteomes" id="UP000036947">
    <property type="component" value="Unassembled WGS sequence"/>
</dbReference>
<comment type="caution">
    <text evidence="9">The sequence shown here is derived from an EMBL/GenBank/DDBJ whole genome shotgun (WGS) entry which is preliminary data.</text>
</comment>
<feature type="non-terminal residue" evidence="9">
    <location>
        <position position="686"/>
    </location>
</feature>
<dbReference type="InterPro" id="IPR007219">
    <property type="entry name" value="XnlR_reg_dom"/>
</dbReference>
<keyword evidence="6" id="KW-0539">Nucleus</keyword>
<dbReference type="EMBL" id="LFRF01000010">
    <property type="protein sequence ID" value="KND91084.1"/>
    <property type="molecule type" value="Genomic_DNA"/>
</dbReference>
<keyword evidence="2" id="KW-0862">Zinc</keyword>
<sequence>MAEMAEMAEWQRTILHEPSAIYHSRSATQRVNRTMNRARGTQRIVRPGLKKRRPPLACIQCYRRKIKCGRELPACSRCVKAGHGHECAYRGDSSLPVPNYGDHSPPLGTDEIVSRAPAAGEIGTPLIHSSPAKETGIPRTTPGVGMMHFKGRETSTKFYGFSYHLNFYQQFPDLPPFIAQLKAQNPLIDQLRDDIFSVTSRRPRTHPLSEERADEETLGHLIPQRSVADTLVQTYFDRFEVTHRVLNIPVFMAEYNRHWENPRCTPAASVVQFLLVMATAASIHPEIPMSAAGSNSVHDLARRWIEATEAWITSESITPPESGSALMTHCLLLISKRANYLQESDFWTSTGRLVRWAMAAGYHCEAGPSAPISLFHREVRRRLWTTIIELDLQASIERGMPPSIKRSDFSTRMPLNADDDAMQESTEEVPTCQPLSTWTNTSFQVILHRSFATRLDVCSLVNGPQDQADFDQVLRLGDMLVQALRELPAWHSYHTNPRERRTILYVEAMLRTILNQYILLLHIPWAIKTPTTSTSEISRRARLDAAAAILNYTRRLVEGAIVPEPGCRIGLVLAALNICHELYLNSQCSPPEAPDDMISTIPELAEIFLSMVERALLILEKRVTAKLEGLNEYYVLCMVVGLVKSKLWPQSSAASGKEAVERVVRVSMVIQSSTAIHRVHVSQAGS</sequence>
<name>A0A0L0NAS4_TOLOC</name>
<dbReference type="GO" id="GO:0006351">
    <property type="term" value="P:DNA-templated transcription"/>
    <property type="evidence" value="ECO:0007669"/>
    <property type="project" value="InterPro"/>
</dbReference>
<dbReference type="OrthoDB" id="4337792at2759"/>
<gene>
    <name evidence="9" type="ORF">TOPH_04415</name>
</gene>
<feature type="region of interest" description="Disordered" evidence="7">
    <location>
        <begin position="122"/>
        <end position="145"/>
    </location>
</feature>
<dbReference type="Pfam" id="PF04082">
    <property type="entry name" value="Fungal_trans"/>
    <property type="match status" value="1"/>
</dbReference>
<evidence type="ECO:0000256" key="4">
    <source>
        <dbReference type="ARBA" id="ARBA00023125"/>
    </source>
</evidence>
<dbReference type="PROSITE" id="PS50048">
    <property type="entry name" value="ZN2_CY6_FUNGAL_2"/>
    <property type="match status" value="1"/>
</dbReference>
<dbReference type="PANTHER" id="PTHR31944">
    <property type="entry name" value="HEME-RESPONSIVE ZINC FINGER TRANSCRIPTION FACTOR HAP1"/>
    <property type="match status" value="1"/>
</dbReference>
<evidence type="ECO:0000256" key="1">
    <source>
        <dbReference type="ARBA" id="ARBA00022723"/>
    </source>
</evidence>
<evidence type="ECO:0000259" key="8">
    <source>
        <dbReference type="PROSITE" id="PS50048"/>
    </source>
</evidence>
<accession>A0A0L0NAS4</accession>
<organism evidence="9 10">
    <name type="scientific">Tolypocladium ophioglossoides (strain CBS 100239)</name>
    <name type="common">Snaketongue truffleclub</name>
    <name type="synonym">Elaphocordyceps ophioglossoides</name>
    <dbReference type="NCBI Taxonomy" id="1163406"/>
    <lineage>
        <taxon>Eukaryota</taxon>
        <taxon>Fungi</taxon>
        <taxon>Dikarya</taxon>
        <taxon>Ascomycota</taxon>
        <taxon>Pezizomycotina</taxon>
        <taxon>Sordariomycetes</taxon>
        <taxon>Hypocreomycetidae</taxon>
        <taxon>Hypocreales</taxon>
        <taxon>Ophiocordycipitaceae</taxon>
        <taxon>Tolypocladium</taxon>
    </lineage>
</organism>
<dbReference type="InterPro" id="IPR001138">
    <property type="entry name" value="Zn2Cys6_DnaBD"/>
</dbReference>
<evidence type="ECO:0000256" key="2">
    <source>
        <dbReference type="ARBA" id="ARBA00022833"/>
    </source>
</evidence>
<evidence type="ECO:0000256" key="7">
    <source>
        <dbReference type="SAM" id="MobiDB-lite"/>
    </source>
</evidence>
<dbReference type="STRING" id="1163406.A0A0L0NAS4"/>
<keyword evidence="1" id="KW-0479">Metal-binding</keyword>
<dbReference type="InterPro" id="IPR051430">
    <property type="entry name" value="Fungal_TF_Env_Response"/>
</dbReference>
<protein>
    <submittedName>
        <fullName evidence="9">Putative transcriptional regulatory protein</fullName>
    </submittedName>
</protein>
<proteinExistence type="predicted"/>
<dbReference type="GO" id="GO:0001228">
    <property type="term" value="F:DNA-binding transcription activator activity, RNA polymerase II-specific"/>
    <property type="evidence" value="ECO:0007669"/>
    <property type="project" value="TreeGrafter"/>
</dbReference>
<evidence type="ECO:0000313" key="9">
    <source>
        <dbReference type="EMBL" id="KND91084.1"/>
    </source>
</evidence>
<evidence type="ECO:0000256" key="5">
    <source>
        <dbReference type="ARBA" id="ARBA00023163"/>
    </source>
</evidence>
<dbReference type="GO" id="GO:0000978">
    <property type="term" value="F:RNA polymerase II cis-regulatory region sequence-specific DNA binding"/>
    <property type="evidence" value="ECO:0007669"/>
    <property type="project" value="TreeGrafter"/>
</dbReference>
<dbReference type="CDD" id="cd12148">
    <property type="entry name" value="fungal_TF_MHR"/>
    <property type="match status" value="1"/>
</dbReference>
<dbReference type="PANTHER" id="PTHR31944:SF130">
    <property type="entry name" value="ZN(II)2CYS6 TRANSCRIPTION FACTO (EUROFUNG)"/>
    <property type="match status" value="1"/>
</dbReference>
<dbReference type="SMART" id="SM00906">
    <property type="entry name" value="Fungal_trans"/>
    <property type="match status" value="1"/>
</dbReference>
<dbReference type="SMART" id="SM00066">
    <property type="entry name" value="GAL4"/>
    <property type="match status" value="1"/>
</dbReference>
<feature type="domain" description="Zn(2)-C6 fungal-type" evidence="8">
    <location>
        <begin position="57"/>
        <end position="89"/>
    </location>
</feature>
<dbReference type="InterPro" id="IPR036864">
    <property type="entry name" value="Zn2-C6_fun-type_DNA-bd_sf"/>
</dbReference>
<dbReference type="GO" id="GO:0008270">
    <property type="term" value="F:zinc ion binding"/>
    <property type="evidence" value="ECO:0007669"/>
    <property type="project" value="InterPro"/>
</dbReference>
<keyword evidence="3" id="KW-0805">Transcription regulation</keyword>
<keyword evidence="5" id="KW-0804">Transcription</keyword>
<dbReference type="AlphaFoldDB" id="A0A0L0NAS4"/>
<dbReference type="GO" id="GO:0005634">
    <property type="term" value="C:nucleus"/>
    <property type="evidence" value="ECO:0007669"/>
    <property type="project" value="TreeGrafter"/>
</dbReference>
<keyword evidence="4" id="KW-0238">DNA-binding</keyword>
<evidence type="ECO:0000256" key="6">
    <source>
        <dbReference type="ARBA" id="ARBA00023242"/>
    </source>
</evidence>
<dbReference type="Pfam" id="PF00172">
    <property type="entry name" value="Zn_clus"/>
    <property type="match status" value="1"/>
</dbReference>